<keyword evidence="1" id="KW-0732">Signal</keyword>
<feature type="signal peptide" evidence="1">
    <location>
        <begin position="1"/>
        <end position="24"/>
    </location>
</feature>
<organism evidence="2 3">
    <name type="scientific">Planktothrix tepida PCC 9214</name>
    <dbReference type="NCBI Taxonomy" id="671072"/>
    <lineage>
        <taxon>Bacteria</taxon>
        <taxon>Bacillati</taxon>
        <taxon>Cyanobacteriota</taxon>
        <taxon>Cyanophyceae</taxon>
        <taxon>Oscillatoriophycideae</taxon>
        <taxon>Oscillatoriales</taxon>
        <taxon>Microcoleaceae</taxon>
        <taxon>Planktothrix</taxon>
    </lineage>
</organism>
<dbReference type="EMBL" id="CZDF01000148">
    <property type="protein sequence ID" value="CUR32361.1"/>
    <property type="molecule type" value="Genomic_DNA"/>
</dbReference>
<name>A0A1J1LL73_9CYAN</name>
<dbReference type="AlphaFoldDB" id="A0A1J1LL73"/>
<dbReference type="STRING" id="671072.PL9214430333"/>
<proteinExistence type="predicted"/>
<accession>A0A1J1LL73</accession>
<feature type="chain" id="PRO_5012972658" evidence="1">
    <location>
        <begin position="25"/>
        <end position="361"/>
    </location>
</feature>
<sequence length="361" mass="39528">MRVHPRFIALLGVLCLLPAEPLYAFPLQANNNSVPVAQFVNPSNPLTSDFPISLAALVKQKAMELTGVPASSVTLLNAERRIWPNGCLGLSFPDIACSQSQVEGWLVTVKSGEKGLLFRTNNRGNTIYLENGLSVLPVSVKEAVLKAAQSQSGIPRNQLQIIQANSRLWDGCLGVHQPDQMCPQIAIFGWQITVRGRGQRWIYHTNQDGFQVRLYSTTAQGNSNIGTLQPIPFSPTEVSPSLPRGAVFQTISSGGITGGLSKVTLWSDGWITSQQLNGGQPSIIKRNWIPPQEVQAFQRLLTTQPFTQYDRLSFPAPSGAADFITVTLVGQATVTRYADLNVQFLPQPLRTIITAWEQIQN</sequence>
<reference evidence="3" key="1">
    <citation type="submission" date="2015-10" db="EMBL/GenBank/DDBJ databases">
        <authorList>
            <person name="Regsiter A."/>
            <person name="william w."/>
        </authorList>
    </citation>
    <scope>NUCLEOTIDE SEQUENCE [LARGE SCALE GENOMIC DNA]</scope>
</reference>
<gene>
    <name evidence="2" type="ORF">PL9214430333</name>
</gene>
<evidence type="ECO:0000256" key="1">
    <source>
        <dbReference type="SAM" id="SignalP"/>
    </source>
</evidence>
<protein>
    <submittedName>
        <fullName evidence="2">Uncharacterized protein</fullName>
    </submittedName>
</protein>
<dbReference type="Proteomes" id="UP000184315">
    <property type="component" value="Unassembled WGS sequence"/>
</dbReference>
<dbReference type="OrthoDB" id="3723110at2"/>
<evidence type="ECO:0000313" key="2">
    <source>
        <dbReference type="EMBL" id="CUR32361.1"/>
    </source>
</evidence>
<evidence type="ECO:0000313" key="3">
    <source>
        <dbReference type="Proteomes" id="UP000184315"/>
    </source>
</evidence>
<dbReference type="RefSeq" id="WP_072719094.1">
    <property type="nucleotide sequence ID" value="NZ_LN889796.1"/>
</dbReference>
<keyword evidence="3" id="KW-1185">Reference proteome</keyword>